<comment type="caution">
    <text evidence="4">The sequence shown here is derived from an EMBL/GenBank/DDBJ whole genome shotgun (WGS) entry which is preliminary data.</text>
</comment>
<dbReference type="InterPro" id="IPR016937">
    <property type="entry name" value="UCP029727"/>
</dbReference>
<dbReference type="AlphaFoldDB" id="A0A7W4H2S0"/>
<dbReference type="EMBL" id="JACJFN010000001">
    <property type="protein sequence ID" value="MBB1518664.1"/>
    <property type="molecule type" value="Genomic_DNA"/>
</dbReference>
<feature type="transmembrane region" description="Helical" evidence="1">
    <location>
        <begin position="20"/>
        <end position="37"/>
    </location>
</feature>
<keyword evidence="5" id="KW-1185">Reference proteome</keyword>
<evidence type="ECO:0000259" key="3">
    <source>
        <dbReference type="Pfam" id="PF19346"/>
    </source>
</evidence>
<dbReference type="InterPro" id="IPR022606">
    <property type="entry name" value="DUF2914"/>
</dbReference>
<dbReference type="PIRSF" id="PIRSF029727">
    <property type="entry name" value="UCP029727"/>
    <property type="match status" value="1"/>
</dbReference>
<dbReference type="InterPro" id="IPR045968">
    <property type="entry name" value="DUF5924"/>
</dbReference>
<accession>A0A7W4H2S0</accession>
<feature type="transmembrane region" description="Helical" evidence="1">
    <location>
        <begin position="142"/>
        <end position="161"/>
    </location>
</feature>
<reference evidence="4 5" key="1">
    <citation type="submission" date="2020-08" db="EMBL/GenBank/DDBJ databases">
        <authorList>
            <person name="Kim C.M."/>
        </authorList>
    </citation>
    <scope>NUCLEOTIDE SEQUENCE [LARGE SCALE GENOMIC DNA]</scope>
    <source>
        <strain evidence="4 5">SR9</strain>
    </source>
</reference>
<dbReference type="Pfam" id="PF11141">
    <property type="entry name" value="DUF2914"/>
    <property type="match status" value="1"/>
</dbReference>
<feature type="domain" description="DUF5924" evidence="3">
    <location>
        <begin position="1"/>
        <end position="257"/>
    </location>
</feature>
<feature type="transmembrane region" description="Helical" evidence="1">
    <location>
        <begin position="168"/>
        <end position="190"/>
    </location>
</feature>
<dbReference type="Proteomes" id="UP000581189">
    <property type="component" value="Unassembled WGS sequence"/>
</dbReference>
<keyword evidence="1" id="KW-0812">Transmembrane</keyword>
<dbReference type="Pfam" id="PF19346">
    <property type="entry name" value="DUF5924"/>
    <property type="match status" value="1"/>
</dbReference>
<evidence type="ECO:0000256" key="1">
    <source>
        <dbReference type="SAM" id="Phobius"/>
    </source>
</evidence>
<name>A0A7W4H2S0_9GAMM</name>
<evidence type="ECO:0000313" key="5">
    <source>
        <dbReference type="Proteomes" id="UP000581189"/>
    </source>
</evidence>
<sequence>MPHWKSHFLRLLALLQRYPGLIAAFGFCSGVASFILVDRQEGVGRVIAVLMLLSWTWLLLEGLLTRSAARWLGLELPPKLLHYLTQLIHQESLFFVLPFFFITTAWNSGQLVFTSLLGAAALLAIIDPLYYKWLAARRWLYLSYHTLTLFAVLLTALPLLLQQTTAESYRLALGIALLLAVPSLASSLLLHDWRRWLAMFGLLATLGIGGWLARPWIPPATLWLTDVAVSAELQQRTPGRSLQQVSVQQLRSEGLYAYTAISAPRGLNERIYHVWRHQGVEVDRIALDINGGRKGGYRSWTHKRNFPETVVGNWQVQVVTETGQQIGVLRFKVVE</sequence>
<feature type="transmembrane region" description="Helical" evidence="1">
    <location>
        <begin position="111"/>
        <end position="130"/>
    </location>
</feature>
<feature type="domain" description="DUF2914" evidence="2">
    <location>
        <begin position="269"/>
        <end position="333"/>
    </location>
</feature>
<gene>
    <name evidence="4" type="ORF">H3H45_05385</name>
</gene>
<feature type="transmembrane region" description="Helical" evidence="1">
    <location>
        <begin position="196"/>
        <end position="213"/>
    </location>
</feature>
<evidence type="ECO:0000313" key="4">
    <source>
        <dbReference type="EMBL" id="MBB1518664.1"/>
    </source>
</evidence>
<protein>
    <submittedName>
        <fullName evidence="4">DUF2914 domain-containing protein</fullName>
    </submittedName>
</protein>
<feature type="transmembrane region" description="Helical" evidence="1">
    <location>
        <begin position="42"/>
        <end position="60"/>
    </location>
</feature>
<dbReference type="RefSeq" id="WP_182832683.1">
    <property type="nucleotide sequence ID" value="NZ_JACJFN010000001.1"/>
</dbReference>
<keyword evidence="1" id="KW-0472">Membrane</keyword>
<organism evidence="4 5">
    <name type="scientific">Aquipseudomonas guryensis</name>
    <dbReference type="NCBI Taxonomy" id="2759165"/>
    <lineage>
        <taxon>Bacteria</taxon>
        <taxon>Pseudomonadati</taxon>
        <taxon>Pseudomonadota</taxon>
        <taxon>Gammaproteobacteria</taxon>
        <taxon>Pseudomonadales</taxon>
        <taxon>Pseudomonadaceae</taxon>
        <taxon>Aquipseudomonas</taxon>
    </lineage>
</organism>
<proteinExistence type="predicted"/>
<keyword evidence="1" id="KW-1133">Transmembrane helix</keyword>
<evidence type="ECO:0000259" key="2">
    <source>
        <dbReference type="Pfam" id="PF11141"/>
    </source>
</evidence>